<dbReference type="GO" id="GO:0005840">
    <property type="term" value="C:ribosome"/>
    <property type="evidence" value="ECO:0007669"/>
    <property type="project" value="UniProtKB-KW"/>
</dbReference>
<dbReference type="Pfam" id="PF00177">
    <property type="entry name" value="Ribosomal_S7"/>
    <property type="match status" value="1"/>
</dbReference>
<evidence type="ECO:0000313" key="6">
    <source>
        <dbReference type="EMBL" id="GBC02610.1"/>
    </source>
</evidence>
<evidence type="ECO:0000256" key="1">
    <source>
        <dbReference type="ARBA" id="ARBA00007151"/>
    </source>
</evidence>
<dbReference type="PANTHER" id="PTHR11205">
    <property type="entry name" value="RIBOSOMAL PROTEIN S7"/>
    <property type="match status" value="1"/>
</dbReference>
<dbReference type="EMBL" id="BEXD01003838">
    <property type="protein sequence ID" value="GBC02610.1"/>
    <property type="molecule type" value="Genomic_DNA"/>
</dbReference>
<comment type="similarity">
    <text evidence="1">Belongs to the universal ribosomal protein uS7 family.</text>
</comment>
<reference evidence="7" key="2">
    <citation type="submission" date="2019-10" db="EMBL/GenBank/DDBJ databases">
        <title>Conservation and host-specific expression of non-tandemly repeated heterogenous ribosome RNA gene in arbuscular mycorrhizal fungi.</title>
        <authorList>
            <person name="Maeda T."/>
            <person name="Kobayashi Y."/>
            <person name="Nakagawa T."/>
            <person name="Ezawa T."/>
            <person name="Yamaguchi K."/>
            <person name="Bino T."/>
            <person name="Nishimoto Y."/>
            <person name="Shigenobu S."/>
            <person name="Kawaguchi M."/>
        </authorList>
    </citation>
    <scope>NUCLEOTIDE SEQUENCE</scope>
    <source>
        <strain evidence="7">HR1</strain>
    </source>
</reference>
<evidence type="ECO:0000256" key="3">
    <source>
        <dbReference type="ARBA" id="ARBA00023274"/>
    </source>
</evidence>
<dbReference type="InterPro" id="IPR000235">
    <property type="entry name" value="Ribosomal_uS7"/>
</dbReference>
<name>A0A2Z6S0D7_9GLOM</name>
<dbReference type="InterPro" id="IPR036823">
    <property type="entry name" value="Ribosomal_uS7_dom_sf"/>
</dbReference>
<comment type="caution">
    <text evidence="6">The sequence shown here is derived from an EMBL/GenBank/DDBJ whole genome shotgun (WGS) entry which is preliminary data.</text>
</comment>
<dbReference type="Proteomes" id="UP000615446">
    <property type="component" value="Unassembled WGS sequence"/>
</dbReference>
<protein>
    <submittedName>
        <fullName evidence="7">Ribosomal protein S7</fullName>
    </submittedName>
</protein>
<evidence type="ECO:0000256" key="2">
    <source>
        <dbReference type="ARBA" id="ARBA00022980"/>
    </source>
</evidence>
<sequence length="368" mass="41326">MNSIKYFSASIITINKRPLTNLITRTYLLRNSSLITSSYYRSFQTSIKNNNNNEDNINDNDNNNSSNNSIKDDNNKNNEDNDIKSNENDLLQKNEKVDLLDKILSNDLNYKENDVDLSSKELFSILEESLSRSRSVSISGENSQSISITKSSSTSLSSDKQKASILDSTSLFDSTTSSSPLTKTLTSTPESVLDTNISSIKDDVTLDPALETADTTTKLTIDKNDPRFIKEDPVISQLVNIIMRHGKKATARRYLADAMVEIRKQTHNDPYLIVKAAIEKASPLVSHMSYKKGSKVTLIPKALNERQRHHKGIRWILDASDRRSGKYFSIRLATEILAVINGDSEALKKKEQLHKLALANRANLPVKW</sequence>
<keyword evidence="8" id="KW-1185">Reference proteome</keyword>
<dbReference type="InterPro" id="IPR023798">
    <property type="entry name" value="Ribosomal_uS7_dom"/>
</dbReference>
<dbReference type="SUPFAM" id="SSF47973">
    <property type="entry name" value="Ribosomal protein S7"/>
    <property type="match status" value="1"/>
</dbReference>
<dbReference type="Proteomes" id="UP000247702">
    <property type="component" value="Unassembled WGS sequence"/>
</dbReference>
<dbReference type="CDD" id="cd14868">
    <property type="entry name" value="uS7_Mitochondria_Fungi"/>
    <property type="match status" value="1"/>
</dbReference>
<evidence type="ECO:0000256" key="4">
    <source>
        <dbReference type="SAM" id="MobiDB-lite"/>
    </source>
</evidence>
<proteinExistence type="inferred from homology"/>
<dbReference type="STRING" id="94130.A0A2Z6S0D7"/>
<feature type="region of interest" description="Disordered" evidence="4">
    <location>
        <begin position="50"/>
        <end position="89"/>
    </location>
</feature>
<feature type="compositionally biased region" description="Basic and acidic residues" evidence="4">
    <location>
        <begin position="70"/>
        <end position="89"/>
    </location>
</feature>
<dbReference type="EMBL" id="BLAL01000160">
    <property type="protein sequence ID" value="GES86460.1"/>
    <property type="molecule type" value="Genomic_DNA"/>
</dbReference>
<dbReference type="Gene3D" id="1.10.455.10">
    <property type="entry name" value="Ribosomal protein S7 domain"/>
    <property type="match status" value="1"/>
</dbReference>
<evidence type="ECO:0000313" key="7">
    <source>
        <dbReference type="EMBL" id="GES86460.1"/>
    </source>
</evidence>
<reference evidence="6 8" key="1">
    <citation type="submission" date="2017-11" db="EMBL/GenBank/DDBJ databases">
        <title>The genome of Rhizophagus clarus HR1 reveals common genetic basis of auxotrophy among arbuscular mycorrhizal fungi.</title>
        <authorList>
            <person name="Kobayashi Y."/>
        </authorList>
    </citation>
    <scope>NUCLEOTIDE SEQUENCE [LARGE SCALE GENOMIC DNA]</scope>
    <source>
        <strain evidence="6 8">HR1</strain>
    </source>
</reference>
<accession>A0A2Z6S0D7</accession>
<keyword evidence="2 7" id="KW-0689">Ribosomal protein</keyword>
<dbReference type="GO" id="GO:0006412">
    <property type="term" value="P:translation"/>
    <property type="evidence" value="ECO:0007669"/>
    <property type="project" value="InterPro"/>
</dbReference>
<keyword evidence="3" id="KW-0687">Ribonucleoprotein</keyword>
<organism evidence="6 8">
    <name type="scientific">Rhizophagus clarus</name>
    <dbReference type="NCBI Taxonomy" id="94130"/>
    <lineage>
        <taxon>Eukaryota</taxon>
        <taxon>Fungi</taxon>
        <taxon>Fungi incertae sedis</taxon>
        <taxon>Mucoromycota</taxon>
        <taxon>Glomeromycotina</taxon>
        <taxon>Glomeromycetes</taxon>
        <taxon>Glomerales</taxon>
        <taxon>Glomeraceae</taxon>
        <taxon>Rhizophagus</taxon>
    </lineage>
</organism>
<dbReference type="OrthoDB" id="9972728at2759"/>
<dbReference type="InterPro" id="IPR047988">
    <property type="entry name" value="Ribosomal_uS7m_fungi"/>
</dbReference>
<evidence type="ECO:0000313" key="8">
    <source>
        <dbReference type="Proteomes" id="UP000247702"/>
    </source>
</evidence>
<gene>
    <name evidence="7" type="ORF">RCL2_001351500</name>
    <name evidence="6" type="ORF">RclHR1_04700012</name>
</gene>
<feature type="domain" description="Small ribosomal subunit protein uS7" evidence="5">
    <location>
        <begin position="225"/>
        <end position="361"/>
    </location>
</feature>
<dbReference type="AlphaFoldDB" id="A0A2Z6S0D7"/>
<dbReference type="GO" id="GO:1990904">
    <property type="term" value="C:ribonucleoprotein complex"/>
    <property type="evidence" value="ECO:0007669"/>
    <property type="project" value="UniProtKB-KW"/>
</dbReference>
<evidence type="ECO:0000259" key="5">
    <source>
        <dbReference type="Pfam" id="PF00177"/>
    </source>
</evidence>
<feature type="region of interest" description="Disordered" evidence="4">
    <location>
        <begin position="134"/>
        <end position="154"/>
    </location>
</feature>
<feature type="compositionally biased region" description="Low complexity" evidence="4">
    <location>
        <begin position="50"/>
        <end position="69"/>
    </location>
</feature>